<protein>
    <recommendedName>
        <fullName evidence="4">DNA2/NAM7 helicase helicase domain-containing protein</fullName>
    </recommendedName>
</protein>
<dbReference type="SUPFAM" id="SSF52540">
    <property type="entry name" value="P-loop containing nucleoside triphosphate hydrolases"/>
    <property type="match status" value="1"/>
</dbReference>
<sequence>MDSEPREIRDELRGRLEAWREELLDLSRRNRLLNFRHTKASTLAIHEPGYMDLLGKLARGLEFALLPSKKDSEAESEEAAEGAEPTRSPALRSPRAGIRTQRAYQEDLDRALARLRKQSRTTETETGIWILYLGVGFLRWKGPSEQDHSEAPLLLVPVELELTDRGRYRLVASNAAEPLLNPALGIKLQEFGIDWGVVEDVPLDELEPLFAAVRECVGEQRSWSVEENVVLAPFTFHKETMYRDLKDNEEAILGHPIVQAVAAAPENHISAATLEYDLQPLELLDHQQEPEIAPLVLDADAYQRRAVAAALDGRSFVLDGPPGTGKSQTIANLVAALIGAGRTVLFVSEKAAALEVVQSRLVGIGVDIAALALHDGKTRGGAIAKSLERSLHADVRALPVNLADERDKARALRARLSEHAEAVNEIDPRIGLSLNQAMGRIALLSQGLPADTELGMVDPAPSLFDRQGRERIVDTARSMTHVWDLITAPEESPWHGIRQANTAQETLDAALTALNELARHHGTLRRITGGQRPDSPKAARRWLPLLRILAERDDVPELWLVCPDLEADVVPRVNEVADRLTGLAWLRERTDFDWRSVKDLPTLAELDTETAPDQGWGVASLEPLTEQRAEDAVRLCADWAQRLAGADMTLTEAAHRTGIPAPTEQDSALRLASVLAEIASGAHPLPHWLTETPPEQVGHLLTSFAQHRDRLTESRPRARELFHDGVLEQHDIRALANRLRLWQYTGQLVTQRPAVPAYWLTFRDFQPLVREPVLAAWDRWQTRRFALQDLGRLTDLTWKELPGFEADDPTTAVAELDTGAPPSAPATTPVSSAAGPPG</sequence>
<organism evidence="2 3">
    <name type="scientific">Nocardiopsis metallicus</name>
    <dbReference type="NCBI Taxonomy" id="179819"/>
    <lineage>
        <taxon>Bacteria</taxon>
        <taxon>Bacillati</taxon>
        <taxon>Actinomycetota</taxon>
        <taxon>Actinomycetes</taxon>
        <taxon>Streptosporangiales</taxon>
        <taxon>Nocardiopsidaceae</taxon>
        <taxon>Nocardiopsis</taxon>
    </lineage>
</organism>
<comment type="caution">
    <text evidence="2">The sequence shown here is derived from an EMBL/GenBank/DDBJ whole genome shotgun (WGS) entry which is preliminary data.</text>
</comment>
<dbReference type="InterPro" id="IPR025103">
    <property type="entry name" value="DUF4011"/>
</dbReference>
<dbReference type="Proteomes" id="UP000579647">
    <property type="component" value="Unassembled WGS sequence"/>
</dbReference>
<name>A0A840WFW0_9ACTN</name>
<dbReference type="EMBL" id="JACHDO010000001">
    <property type="protein sequence ID" value="MBB5490835.1"/>
    <property type="molecule type" value="Genomic_DNA"/>
</dbReference>
<feature type="compositionally biased region" description="Low complexity" evidence="1">
    <location>
        <begin position="818"/>
        <end position="838"/>
    </location>
</feature>
<dbReference type="AlphaFoldDB" id="A0A840WFW0"/>
<keyword evidence="3" id="KW-1185">Reference proteome</keyword>
<evidence type="ECO:0000313" key="2">
    <source>
        <dbReference type="EMBL" id="MBB5490835.1"/>
    </source>
</evidence>
<feature type="region of interest" description="Disordered" evidence="1">
    <location>
        <begin position="70"/>
        <end position="99"/>
    </location>
</feature>
<evidence type="ECO:0008006" key="4">
    <source>
        <dbReference type="Google" id="ProtNLM"/>
    </source>
</evidence>
<dbReference type="InterPro" id="IPR027417">
    <property type="entry name" value="P-loop_NTPase"/>
</dbReference>
<dbReference type="Pfam" id="PF13604">
    <property type="entry name" value="AAA_30"/>
    <property type="match status" value="1"/>
</dbReference>
<proteinExistence type="predicted"/>
<reference evidence="2 3" key="1">
    <citation type="submission" date="2020-08" db="EMBL/GenBank/DDBJ databases">
        <title>Sequencing the genomes of 1000 actinobacteria strains.</title>
        <authorList>
            <person name="Klenk H.-P."/>
        </authorList>
    </citation>
    <scope>NUCLEOTIDE SEQUENCE [LARGE SCALE GENOMIC DNA]</scope>
    <source>
        <strain evidence="2 3">DSM 44598</strain>
    </source>
</reference>
<gene>
    <name evidence="2" type="ORF">HNR07_001972</name>
</gene>
<accession>A0A840WFW0</accession>
<feature type="region of interest" description="Disordered" evidence="1">
    <location>
        <begin position="807"/>
        <end position="838"/>
    </location>
</feature>
<evidence type="ECO:0000256" key="1">
    <source>
        <dbReference type="SAM" id="MobiDB-lite"/>
    </source>
</evidence>
<dbReference type="RefSeq" id="WP_184364463.1">
    <property type="nucleotide sequence ID" value="NZ_BAAAKM010000042.1"/>
</dbReference>
<dbReference type="Gene3D" id="3.40.50.300">
    <property type="entry name" value="P-loop containing nucleotide triphosphate hydrolases"/>
    <property type="match status" value="1"/>
</dbReference>
<evidence type="ECO:0000313" key="3">
    <source>
        <dbReference type="Proteomes" id="UP000579647"/>
    </source>
</evidence>
<dbReference type="Pfam" id="PF13195">
    <property type="entry name" value="DUF4011"/>
    <property type="match status" value="1"/>
</dbReference>